<keyword evidence="10 14" id="KW-0472">Membrane</keyword>
<accession>A0A1K2HF22</accession>
<evidence type="ECO:0000313" key="17">
    <source>
        <dbReference type="Proteomes" id="UP000186513"/>
    </source>
</evidence>
<name>A0A1K2HF22_9NEIS</name>
<dbReference type="GO" id="GO:0006457">
    <property type="term" value="P:protein folding"/>
    <property type="evidence" value="ECO:0007669"/>
    <property type="project" value="InterPro"/>
</dbReference>
<dbReference type="InterPro" id="IPR023380">
    <property type="entry name" value="DsbB-like_sf"/>
</dbReference>
<keyword evidence="11 14" id="KW-1015">Disulfide bond</keyword>
<feature type="topological domain" description="Periplasmic" evidence="14">
    <location>
        <begin position="27"/>
        <end position="44"/>
    </location>
</feature>
<dbReference type="Proteomes" id="UP000186513">
    <property type="component" value="Unassembled WGS sequence"/>
</dbReference>
<keyword evidence="9 14" id="KW-0560">Oxidoreductase</keyword>
<dbReference type="AlphaFoldDB" id="A0A1K2HF22"/>
<evidence type="ECO:0000256" key="11">
    <source>
        <dbReference type="ARBA" id="ARBA00023157"/>
    </source>
</evidence>
<comment type="subcellular location">
    <subcellularLocation>
        <location evidence="1">Cell inner membrane</location>
        <topology evidence="1">Multi-pass membrane protein</topology>
    </subcellularLocation>
    <subcellularLocation>
        <location evidence="14">Cell membrane</location>
        <topology evidence="14">Multi-pass membrane protein</topology>
    </subcellularLocation>
</comment>
<dbReference type="RefSeq" id="WP_072428046.1">
    <property type="nucleotide sequence ID" value="NZ_FPKR01000005.1"/>
</dbReference>
<feature type="disulfide bond" description="Redox-active" evidence="14">
    <location>
        <begin position="36"/>
        <end position="39"/>
    </location>
</feature>
<keyword evidence="13 14" id="KW-0676">Redox-active center</keyword>
<sequence>MSLLNRRTGYFAIFLACAGMMAFALFLQHYRYLNPCPLCIFQRVCVITVGGVALLAALHNPKSTLGIRVYGALSTLAALAGLAIAARHAYIQTLPPSEVPTCGPGLNFMLDSMPFTQVLQKVLFGSGECALVDWSLLGISLPAWVAIACAGLALACYWLGFKAKR</sequence>
<dbReference type="GO" id="GO:0015035">
    <property type="term" value="F:protein-disulfide reductase activity"/>
    <property type="evidence" value="ECO:0007669"/>
    <property type="project" value="UniProtKB-UniRule"/>
</dbReference>
<keyword evidence="7 14" id="KW-0249">Electron transport</keyword>
<organism evidence="16 17">
    <name type="scientific">Chitinimonas taiwanensis DSM 18899</name>
    <dbReference type="NCBI Taxonomy" id="1121279"/>
    <lineage>
        <taxon>Bacteria</taxon>
        <taxon>Pseudomonadati</taxon>
        <taxon>Pseudomonadota</taxon>
        <taxon>Betaproteobacteria</taxon>
        <taxon>Neisseriales</taxon>
        <taxon>Chitinibacteraceae</taxon>
        <taxon>Chitinimonas</taxon>
    </lineage>
</organism>
<keyword evidence="8 14" id="KW-1133">Transmembrane helix</keyword>
<keyword evidence="4 14" id="KW-1003">Cell membrane</keyword>
<evidence type="ECO:0000256" key="14">
    <source>
        <dbReference type="HAMAP-Rule" id="MF_00286"/>
    </source>
</evidence>
<dbReference type="Pfam" id="PF02600">
    <property type="entry name" value="DsbB"/>
    <property type="match status" value="1"/>
</dbReference>
<evidence type="ECO:0000256" key="5">
    <source>
        <dbReference type="ARBA" id="ARBA00022519"/>
    </source>
</evidence>
<dbReference type="Gene3D" id="1.20.1550.10">
    <property type="entry name" value="DsbB-like"/>
    <property type="match status" value="1"/>
</dbReference>
<feature type="transmembrane region" description="Helical" evidence="15">
    <location>
        <begin position="40"/>
        <end position="58"/>
    </location>
</feature>
<dbReference type="InterPro" id="IPR050183">
    <property type="entry name" value="DsbB"/>
</dbReference>
<comment type="function">
    <text evidence="14">Required for disulfide bond formation in some periplasmic proteins. Acts by oxidizing the DsbA protein.</text>
</comment>
<comment type="similarity">
    <text evidence="2 14">Belongs to the DsbB family.</text>
</comment>
<evidence type="ECO:0000256" key="13">
    <source>
        <dbReference type="ARBA" id="ARBA00023284"/>
    </source>
</evidence>
<dbReference type="InterPro" id="IPR022920">
    <property type="entry name" value="Disulphide_bond_form_DsbB"/>
</dbReference>
<keyword evidence="17" id="KW-1185">Reference proteome</keyword>
<dbReference type="EMBL" id="FPKR01000005">
    <property type="protein sequence ID" value="SFZ75253.1"/>
    <property type="molecule type" value="Genomic_DNA"/>
</dbReference>
<evidence type="ECO:0000256" key="3">
    <source>
        <dbReference type="ARBA" id="ARBA00022448"/>
    </source>
</evidence>
<keyword evidence="5" id="KW-0997">Cell inner membrane</keyword>
<evidence type="ECO:0000256" key="2">
    <source>
        <dbReference type="ARBA" id="ARBA00008823"/>
    </source>
</evidence>
<proteinExistence type="inferred from homology"/>
<evidence type="ECO:0000256" key="8">
    <source>
        <dbReference type="ARBA" id="ARBA00022989"/>
    </source>
</evidence>
<dbReference type="PANTHER" id="PTHR36570">
    <property type="entry name" value="DISULFIDE BOND FORMATION PROTEIN B"/>
    <property type="match status" value="1"/>
</dbReference>
<gene>
    <name evidence="14" type="primary">dsbB</name>
    <name evidence="16" type="ORF">SAMN02745887_01524</name>
</gene>
<comment type="caution">
    <text evidence="14">Lacks conserved residue(s) required for the propagation of feature annotation.</text>
</comment>
<dbReference type="STRING" id="1121279.SAMN02745887_01524"/>
<evidence type="ECO:0000256" key="4">
    <source>
        <dbReference type="ARBA" id="ARBA00022475"/>
    </source>
</evidence>
<dbReference type="GO" id="GO:0009055">
    <property type="term" value="F:electron transfer activity"/>
    <property type="evidence" value="ECO:0007669"/>
    <property type="project" value="UniProtKB-UniRule"/>
</dbReference>
<evidence type="ECO:0000256" key="7">
    <source>
        <dbReference type="ARBA" id="ARBA00022982"/>
    </source>
</evidence>
<evidence type="ECO:0000256" key="9">
    <source>
        <dbReference type="ARBA" id="ARBA00023002"/>
    </source>
</evidence>
<feature type="topological domain" description="Cytoplasmic" evidence="14">
    <location>
        <begin position="163"/>
        <end position="165"/>
    </location>
</feature>
<evidence type="ECO:0000256" key="12">
    <source>
        <dbReference type="ARBA" id="ARBA00023186"/>
    </source>
</evidence>
<dbReference type="OrthoDB" id="3711263at2"/>
<feature type="topological domain" description="Cytoplasmic" evidence="14">
    <location>
        <begin position="1"/>
        <end position="9"/>
    </location>
</feature>
<feature type="transmembrane region" description="Helical" evidence="15">
    <location>
        <begin position="70"/>
        <end position="90"/>
    </location>
</feature>
<dbReference type="HAMAP" id="MF_00286">
    <property type="entry name" value="DsbB"/>
    <property type="match status" value="1"/>
</dbReference>
<evidence type="ECO:0000256" key="6">
    <source>
        <dbReference type="ARBA" id="ARBA00022692"/>
    </source>
</evidence>
<dbReference type="GO" id="GO:0005886">
    <property type="term" value="C:plasma membrane"/>
    <property type="evidence" value="ECO:0007669"/>
    <property type="project" value="UniProtKB-SubCell"/>
</dbReference>
<dbReference type="InterPro" id="IPR003752">
    <property type="entry name" value="DiS_bond_form_DsbB/BdbC"/>
</dbReference>
<evidence type="ECO:0000313" key="16">
    <source>
        <dbReference type="EMBL" id="SFZ75253.1"/>
    </source>
</evidence>
<protein>
    <recommendedName>
        <fullName evidence="14">Disulfide bond formation protein B</fullName>
    </recommendedName>
    <alternativeName>
        <fullName evidence="14">Disulfide oxidoreductase</fullName>
    </alternativeName>
</protein>
<evidence type="ECO:0000256" key="15">
    <source>
        <dbReference type="SAM" id="Phobius"/>
    </source>
</evidence>
<feature type="transmembrane region" description="Helical" evidence="15">
    <location>
        <begin position="9"/>
        <end position="28"/>
    </location>
</feature>
<reference evidence="16 17" key="1">
    <citation type="submission" date="2016-11" db="EMBL/GenBank/DDBJ databases">
        <authorList>
            <person name="Jaros S."/>
            <person name="Januszkiewicz K."/>
            <person name="Wedrychowicz H."/>
        </authorList>
    </citation>
    <scope>NUCLEOTIDE SEQUENCE [LARGE SCALE GENOMIC DNA]</scope>
    <source>
        <strain evidence="16 17">DSM 18899</strain>
    </source>
</reference>
<evidence type="ECO:0000256" key="10">
    <source>
        <dbReference type="ARBA" id="ARBA00023136"/>
    </source>
</evidence>
<feature type="transmembrane region" description="Helical" evidence="15">
    <location>
        <begin position="141"/>
        <end position="161"/>
    </location>
</feature>
<keyword evidence="12 14" id="KW-0143">Chaperone</keyword>
<dbReference type="PANTHER" id="PTHR36570:SF3">
    <property type="entry name" value="DISULFIDE BOND FORMATION PROTEIN B"/>
    <property type="match status" value="1"/>
</dbReference>
<keyword evidence="3 14" id="KW-0813">Transport</keyword>
<dbReference type="SUPFAM" id="SSF158442">
    <property type="entry name" value="DsbB-like"/>
    <property type="match status" value="1"/>
</dbReference>
<keyword evidence="6 14" id="KW-0812">Transmembrane</keyword>
<evidence type="ECO:0000256" key="1">
    <source>
        <dbReference type="ARBA" id="ARBA00004429"/>
    </source>
</evidence>